<name>A0A099T2U2_METMT</name>
<feature type="domain" description="Ferritin-like diiron" evidence="1">
    <location>
        <begin position="1"/>
        <end position="127"/>
    </location>
</feature>
<dbReference type="PANTHER" id="PTHR43339:SF1">
    <property type="entry name" value="RUBRERYTHRIN"/>
    <property type="match status" value="1"/>
</dbReference>
<evidence type="ECO:0000259" key="1">
    <source>
        <dbReference type="PROSITE" id="PS50905"/>
    </source>
</evidence>
<dbReference type="RefSeq" id="WP_048193243.1">
    <property type="nucleotide sequence ID" value="NZ_CAAGSM010000007.1"/>
</dbReference>
<reference evidence="2 3" key="1">
    <citation type="submission" date="2014-09" db="EMBL/GenBank/DDBJ databases">
        <title>Draft genome sequence of an obligately methylotrophic methanogen, Methanococcoides methylutens, isolated from marine sediment.</title>
        <authorList>
            <person name="Guan Y."/>
            <person name="Ngugi D.K."/>
            <person name="Blom J."/>
            <person name="Ali S."/>
            <person name="Ferry J.G."/>
            <person name="Stingl U."/>
        </authorList>
    </citation>
    <scope>NUCLEOTIDE SEQUENCE [LARGE SCALE GENOMIC DNA]</scope>
    <source>
        <strain evidence="2 3">DSM 2657</strain>
    </source>
</reference>
<comment type="caution">
    <text evidence="2">The sequence shown here is derived from an EMBL/GenBank/DDBJ whole genome shotgun (WGS) entry which is preliminary data.</text>
</comment>
<dbReference type="GO" id="GO:0016491">
    <property type="term" value="F:oxidoreductase activity"/>
    <property type="evidence" value="ECO:0007669"/>
    <property type="project" value="InterPro"/>
</dbReference>
<dbReference type="InterPro" id="IPR012347">
    <property type="entry name" value="Ferritin-like"/>
</dbReference>
<dbReference type="GO" id="GO:0005506">
    <property type="term" value="F:iron ion binding"/>
    <property type="evidence" value="ECO:0007669"/>
    <property type="project" value="InterPro"/>
</dbReference>
<dbReference type="InterPro" id="IPR003251">
    <property type="entry name" value="Rr_diiron-bd_dom"/>
</dbReference>
<accession>A0A099T2U2</accession>
<keyword evidence="3" id="KW-1185">Reference proteome</keyword>
<dbReference type="InterPro" id="IPR009040">
    <property type="entry name" value="Ferritin-like_diiron"/>
</dbReference>
<dbReference type="CDD" id="cd01046">
    <property type="entry name" value="Rubrerythrin_like"/>
    <property type="match status" value="1"/>
</dbReference>
<dbReference type="Gene3D" id="1.20.1260.10">
    <property type="match status" value="1"/>
</dbReference>
<organism evidence="2 3">
    <name type="scientific">Methanococcoides methylutens</name>
    <dbReference type="NCBI Taxonomy" id="2226"/>
    <lineage>
        <taxon>Archaea</taxon>
        <taxon>Methanobacteriati</taxon>
        <taxon>Methanobacteriota</taxon>
        <taxon>Stenosarchaea group</taxon>
        <taxon>Methanomicrobia</taxon>
        <taxon>Methanosarcinales</taxon>
        <taxon>Methanosarcinaceae</taxon>
        <taxon>Methanococcoides</taxon>
    </lineage>
</organism>
<gene>
    <name evidence="2" type="ORF">LI82_01795</name>
</gene>
<dbReference type="EMBL" id="JRHO01000005">
    <property type="protein sequence ID" value="KGK99510.1"/>
    <property type="molecule type" value="Genomic_DNA"/>
</dbReference>
<evidence type="ECO:0000313" key="2">
    <source>
        <dbReference type="EMBL" id="KGK99510.1"/>
    </source>
</evidence>
<dbReference type="SUPFAM" id="SSF47240">
    <property type="entry name" value="Ferritin-like"/>
    <property type="match status" value="1"/>
</dbReference>
<protein>
    <recommendedName>
        <fullName evidence="1">Ferritin-like diiron domain-containing protein</fullName>
    </recommendedName>
</protein>
<dbReference type="AlphaFoldDB" id="A0A099T2U2"/>
<dbReference type="OrthoDB" id="147647at2157"/>
<proteinExistence type="predicted"/>
<dbReference type="PROSITE" id="PS50905">
    <property type="entry name" value="FERRITIN_LIKE"/>
    <property type="match status" value="1"/>
</dbReference>
<dbReference type="InterPro" id="IPR052773">
    <property type="entry name" value="Anaerobic_Peroxidase-Rel"/>
</dbReference>
<evidence type="ECO:0000313" key="3">
    <source>
        <dbReference type="Proteomes" id="UP000029859"/>
    </source>
</evidence>
<sequence>MSLDKILKATFKGETTEVGWYLAMSKLAEREGHFDAALYFRQIAMDEAWHATEVAEILGAIKGTTVENIEMMLEGEAMAEQEKADAARIAREEGNEAAALFFARASLDEARHHAGLAGLLKKLKQIE</sequence>
<dbReference type="InterPro" id="IPR045236">
    <property type="entry name" value="RevRr_diiron-bd_dom"/>
</dbReference>
<dbReference type="InterPro" id="IPR009078">
    <property type="entry name" value="Ferritin-like_SF"/>
</dbReference>
<dbReference type="Pfam" id="PF02915">
    <property type="entry name" value="Rubrerythrin"/>
    <property type="match status" value="1"/>
</dbReference>
<dbReference type="Proteomes" id="UP000029859">
    <property type="component" value="Unassembled WGS sequence"/>
</dbReference>
<dbReference type="PANTHER" id="PTHR43339">
    <property type="entry name" value="RUBRERYTHRIN-RELATED"/>
    <property type="match status" value="1"/>
</dbReference>